<dbReference type="GO" id="GO:0004659">
    <property type="term" value="F:prenyltransferase activity"/>
    <property type="evidence" value="ECO:0007669"/>
    <property type="project" value="InterPro"/>
</dbReference>
<keyword evidence="4" id="KW-0479">Metal-binding</keyword>
<dbReference type="SUPFAM" id="SSF48576">
    <property type="entry name" value="Terpenoid synthases"/>
    <property type="match status" value="1"/>
</dbReference>
<dbReference type="InterPro" id="IPR033749">
    <property type="entry name" value="Polyprenyl_synt_CS"/>
</dbReference>
<evidence type="ECO:0000313" key="9">
    <source>
        <dbReference type="Proteomes" id="UP000253094"/>
    </source>
</evidence>
<reference evidence="8 9" key="1">
    <citation type="submission" date="2018-06" db="EMBL/GenBank/DDBJ databases">
        <title>Sphaerisporangium craniellae sp. nov., isolated from a marine sponge in the South China Sea.</title>
        <authorList>
            <person name="Li L."/>
        </authorList>
    </citation>
    <scope>NUCLEOTIDE SEQUENCE [LARGE SCALE GENOMIC DNA]</scope>
    <source>
        <strain evidence="8 9">CCTCC AA 208026</strain>
    </source>
</reference>
<dbReference type="PROSITE" id="PS00444">
    <property type="entry name" value="POLYPRENYL_SYNTHASE_2"/>
    <property type="match status" value="1"/>
</dbReference>
<evidence type="ECO:0000256" key="4">
    <source>
        <dbReference type="ARBA" id="ARBA00022723"/>
    </source>
</evidence>
<dbReference type="SFLD" id="SFLDS00005">
    <property type="entry name" value="Isoprenoid_Synthase_Type_I"/>
    <property type="match status" value="1"/>
</dbReference>
<dbReference type="Gene3D" id="1.10.600.10">
    <property type="entry name" value="Farnesyl Diphosphate Synthase"/>
    <property type="match status" value="1"/>
</dbReference>
<dbReference type="EMBL" id="QOIL01000025">
    <property type="protein sequence ID" value="RCG24050.1"/>
    <property type="molecule type" value="Genomic_DNA"/>
</dbReference>
<dbReference type="PANTHER" id="PTHR12001:SF69">
    <property type="entry name" value="ALL TRANS-POLYPRENYL-DIPHOSPHATE SYNTHASE PDSS1"/>
    <property type="match status" value="1"/>
</dbReference>
<evidence type="ECO:0000256" key="5">
    <source>
        <dbReference type="ARBA" id="ARBA00022842"/>
    </source>
</evidence>
<keyword evidence="5" id="KW-0460">Magnesium</keyword>
<evidence type="ECO:0000256" key="6">
    <source>
        <dbReference type="RuleBase" id="RU004466"/>
    </source>
</evidence>
<evidence type="ECO:0000313" key="8">
    <source>
        <dbReference type="EMBL" id="RCG24050.1"/>
    </source>
</evidence>
<evidence type="ECO:0000256" key="3">
    <source>
        <dbReference type="ARBA" id="ARBA00022679"/>
    </source>
</evidence>
<dbReference type="InterPro" id="IPR008949">
    <property type="entry name" value="Isoprenoid_synthase_dom_sf"/>
</dbReference>
<comment type="caution">
    <text evidence="8">The sequence shown here is derived from an EMBL/GenBank/DDBJ whole genome shotgun (WGS) entry which is preliminary data.</text>
</comment>
<sequence>MWTRRALAEVEDLLASSLRSPGDPFLTSVATHLLGAGGKRLRPRIALLAATFGDPGRPGVIRAAAAVELAHVASLYHDDVMDEAATRRGVPSVNARWGNRVAILAGDYLVAKSAELAAPLGPAAAEEQARMLTRLVAGQIREAAGVATGRHQHARTRAAVPGPGSTVRCGDRGGRRDVRNGDPERYYMRVIADKTAALFALAARLGAHAAGARPELRDALGEFAEAYGIAFQLCDDVLDLAEPSARAGKPAGADLRQGVPTLPMLRALRGRGRGPARLRRLVARGPITDANRLAAVTRLLRDSPGLAQARAEVERYADRARRALGALPDSPARAALDGMCGELVSRASGPPASEAGPPGHPSGLTKPDS</sequence>
<feature type="compositionally biased region" description="Basic and acidic residues" evidence="7">
    <location>
        <begin position="169"/>
        <end position="178"/>
    </location>
</feature>
<dbReference type="SFLD" id="SFLDG01017">
    <property type="entry name" value="Polyprenyl_Transferase_Like"/>
    <property type="match status" value="1"/>
</dbReference>
<evidence type="ECO:0000256" key="1">
    <source>
        <dbReference type="ARBA" id="ARBA00001946"/>
    </source>
</evidence>
<gene>
    <name evidence="8" type="ORF">DQ384_33435</name>
</gene>
<evidence type="ECO:0000256" key="7">
    <source>
        <dbReference type="SAM" id="MobiDB-lite"/>
    </source>
</evidence>
<organism evidence="8 9">
    <name type="scientific">Sphaerisporangium album</name>
    <dbReference type="NCBI Taxonomy" id="509200"/>
    <lineage>
        <taxon>Bacteria</taxon>
        <taxon>Bacillati</taxon>
        <taxon>Actinomycetota</taxon>
        <taxon>Actinomycetes</taxon>
        <taxon>Streptosporangiales</taxon>
        <taxon>Streptosporangiaceae</taxon>
        <taxon>Sphaerisporangium</taxon>
    </lineage>
</organism>
<dbReference type="Pfam" id="PF00348">
    <property type="entry name" value="polyprenyl_synt"/>
    <property type="match status" value="1"/>
</dbReference>
<comment type="similarity">
    <text evidence="2 6">Belongs to the FPP/GGPP synthase family.</text>
</comment>
<dbReference type="Proteomes" id="UP000253094">
    <property type="component" value="Unassembled WGS sequence"/>
</dbReference>
<keyword evidence="3 6" id="KW-0808">Transferase</keyword>
<dbReference type="CDD" id="cd00685">
    <property type="entry name" value="Trans_IPPS_HT"/>
    <property type="match status" value="1"/>
</dbReference>
<accession>A0A367F3H2</accession>
<dbReference type="AlphaFoldDB" id="A0A367F3H2"/>
<dbReference type="PANTHER" id="PTHR12001">
    <property type="entry name" value="GERANYLGERANYL PYROPHOSPHATE SYNTHASE"/>
    <property type="match status" value="1"/>
</dbReference>
<comment type="cofactor">
    <cofactor evidence="1">
        <name>Mg(2+)</name>
        <dbReference type="ChEBI" id="CHEBI:18420"/>
    </cofactor>
</comment>
<feature type="compositionally biased region" description="Low complexity" evidence="7">
    <location>
        <begin position="345"/>
        <end position="363"/>
    </location>
</feature>
<feature type="region of interest" description="Disordered" evidence="7">
    <location>
        <begin position="146"/>
        <end position="178"/>
    </location>
</feature>
<dbReference type="GO" id="GO:0008299">
    <property type="term" value="P:isoprenoid biosynthetic process"/>
    <property type="evidence" value="ECO:0007669"/>
    <property type="project" value="InterPro"/>
</dbReference>
<evidence type="ECO:0000256" key="2">
    <source>
        <dbReference type="ARBA" id="ARBA00006706"/>
    </source>
</evidence>
<dbReference type="OrthoDB" id="4497239at2"/>
<dbReference type="InterPro" id="IPR000092">
    <property type="entry name" value="Polyprenyl_synt"/>
</dbReference>
<protein>
    <submittedName>
        <fullName evidence="8">Polyprenyl synthetase family protein</fullName>
    </submittedName>
</protein>
<name>A0A367F3H2_9ACTN</name>
<keyword evidence="9" id="KW-1185">Reference proteome</keyword>
<dbReference type="GO" id="GO:0046872">
    <property type="term" value="F:metal ion binding"/>
    <property type="evidence" value="ECO:0007669"/>
    <property type="project" value="UniProtKB-KW"/>
</dbReference>
<proteinExistence type="inferred from homology"/>
<feature type="region of interest" description="Disordered" evidence="7">
    <location>
        <begin position="343"/>
        <end position="369"/>
    </location>
</feature>